<keyword evidence="2" id="KW-1185">Reference proteome</keyword>
<dbReference type="AlphaFoldDB" id="A0A1G6EVJ5"/>
<gene>
    <name evidence="1" type="ORF">SAMN05660653_03202</name>
</gene>
<proteinExistence type="predicted"/>
<sequence>MGGGGDYGVFAEGRYHITKAILELNEWLAKNKEAAVQSE</sequence>
<reference evidence="1 2" key="1">
    <citation type="submission" date="2016-10" db="EMBL/GenBank/DDBJ databases">
        <authorList>
            <person name="de Groot N.N."/>
        </authorList>
    </citation>
    <scope>NUCLEOTIDE SEQUENCE [LARGE SCALE GENOMIC DNA]</scope>
    <source>
        <strain evidence="1 2">ASO4-2</strain>
    </source>
</reference>
<name>A0A1G6EVJ5_9BACT</name>
<evidence type="ECO:0000313" key="2">
    <source>
        <dbReference type="Proteomes" id="UP000198771"/>
    </source>
</evidence>
<evidence type="ECO:0000313" key="1">
    <source>
        <dbReference type="EMBL" id="SDB61490.1"/>
    </source>
</evidence>
<organism evidence="1 2">
    <name type="scientific">Desulfonatronum thiosulfatophilum</name>
    <dbReference type="NCBI Taxonomy" id="617002"/>
    <lineage>
        <taxon>Bacteria</taxon>
        <taxon>Pseudomonadati</taxon>
        <taxon>Thermodesulfobacteriota</taxon>
        <taxon>Desulfovibrionia</taxon>
        <taxon>Desulfovibrionales</taxon>
        <taxon>Desulfonatronaceae</taxon>
        <taxon>Desulfonatronum</taxon>
    </lineage>
</organism>
<dbReference type="Proteomes" id="UP000198771">
    <property type="component" value="Unassembled WGS sequence"/>
</dbReference>
<dbReference type="EMBL" id="FMXO01000025">
    <property type="protein sequence ID" value="SDB61490.1"/>
    <property type="molecule type" value="Genomic_DNA"/>
</dbReference>
<dbReference type="STRING" id="617002.SAMN05660653_03202"/>
<protein>
    <submittedName>
        <fullName evidence="1">Uncharacterized protein</fullName>
    </submittedName>
</protein>
<accession>A0A1G6EVJ5</accession>